<name>A0ABW4WSM7_9BACT</name>
<keyword evidence="2" id="KW-1185">Reference proteome</keyword>
<dbReference type="EMBL" id="JBHUHV010000004">
    <property type="protein sequence ID" value="MFD2065662.1"/>
    <property type="molecule type" value="Genomic_DNA"/>
</dbReference>
<dbReference type="RefSeq" id="WP_229961958.1">
    <property type="nucleotide sequence ID" value="NZ_JAJJWI010000017.1"/>
</dbReference>
<accession>A0ABW4WSM7</accession>
<organism evidence="1 2">
    <name type="scientific">Pontibacter silvestris</name>
    <dbReference type="NCBI Taxonomy" id="2305183"/>
    <lineage>
        <taxon>Bacteria</taxon>
        <taxon>Pseudomonadati</taxon>
        <taxon>Bacteroidota</taxon>
        <taxon>Cytophagia</taxon>
        <taxon>Cytophagales</taxon>
        <taxon>Hymenobacteraceae</taxon>
        <taxon>Pontibacter</taxon>
    </lineage>
</organism>
<sequence length="208" mass="22912">MIEELIIRTLCDTAPATSVDGLFLFGQTADNQNAVFTAARHVLVSNIAAKVMFVNTGPISGYLGFDNWKQELRSLGVSESQLEPVPPVPADTELLHTRIEAESLVAHAKKQGYKALLVSASPFQQTRAFMAAVTAALQEYPQLFLYSLPGEALPWQEEVKHSQGAVQGTRAELIAGEMERIRKYHEKGDLASVDEVLDYLTKRDRGLL</sequence>
<evidence type="ECO:0000313" key="2">
    <source>
        <dbReference type="Proteomes" id="UP001597369"/>
    </source>
</evidence>
<dbReference type="Proteomes" id="UP001597369">
    <property type="component" value="Unassembled WGS sequence"/>
</dbReference>
<gene>
    <name evidence="1" type="ORF">ACFSKU_02105</name>
</gene>
<reference evidence="2" key="1">
    <citation type="journal article" date="2019" name="Int. J. Syst. Evol. Microbiol.">
        <title>The Global Catalogue of Microorganisms (GCM) 10K type strain sequencing project: providing services to taxonomists for standard genome sequencing and annotation.</title>
        <authorList>
            <consortium name="The Broad Institute Genomics Platform"/>
            <consortium name="The Broad Institute Genome Sequencing Center for Infectious Disease"/>
            <person name="Wu L."/>
            <person name="Ma J."/>
        </authorList>
    </citation>
    <scope>NUCLEOTIDE SEQUENCE [LARGE SCALE GENOMIC DNA]</scope>
    <source>
        <strain evidence="2">JCM 16545</strain>
    </source>
</reference>
<comment type="caution">
    <text evidence="1">The sequence shown here is derived from an EMBL/GenBank/DDBJ whole genome shotgun (WGS) entry which is preliminary data.</text>
</comment>
<protein>
    <submittedName>
        <fullName evidence="1">YdcF family protein</fullName>
    </submittedName>
</protein>
<proteinExistence type="predicted"/>
<evidence type="ECO:0000313" key="1">
    <source>
        <dbReference type="EMBL" id="MFD2065662.1"/>
    </source>
</evidence>